<keyword evidence="2" id="KW-1185">Reference proteome</keyword>
<evidence type="ECO:0000313" key="2">
    <source>
        <dbReference type="Proteomes" id="UP000218677"/>
    </source>
</evidence>
<name>A0A2A4HID0_9GAMM</name>
<sequence>MDSIRMPLQRQDSIDLFEDPSSLPIEVQRLLARYDDLLENQDPYKACSAMLADIKTLGYVFDYGLEGIPYELRPMNRR</sequence>
<reference evidence="2" key="1">
    <citation type="submission" date="2017-09" db="EMBL/GenBank/DDBJ databases">
        <authorList>
            <person name="Cho G.-S."/>
            <person name="Oguntoyinbo F.A."/>
            <person name="Cnockaert M."/>
            <person name="Kabisch J."/>
            <person name="Neve H."/>
            <person name="Bockelmann W."/>
            <person name="Wenning M."/>
            <person name="Franz C.M."/>
            <person name="Vandamme P."/>
        </authorList>
    </citation>
    <scope>NUCLEOTIDE SEQUENCE [LARGE SCALE GENOMIC DNA]</scope>
    <source>
        <strain evidence="2">MBT G8648</strain>
    </source>
</reference>
<dbReference type="EMBL" id="NWUX01000024">
    <property type="protein sequence ID" value="PCF94109.1"/>
    <property type="molecule type" value="Genomic_DNA"/>
</dbReference>
<dbReference type="Proteomes" id="UP000218677">
    <property type="component" value="Unassembled WGS sequence"/>
</dbReference>
<proteinExistence type="predicted"/>
<evidence type="ECO:0000313" key="1">
    <source>
        <dbReference type="EMBL" id="PCF94109.1"/>
    </source>
</evidence>
<gene>
    <name evidence="1" type="ORF">CPA45_19225</name>
</gene>
<organism evidence="1 2">
    <name type="scientific">Vreelandella nigrificans</name>
    <dbReference type="NCBI Taxonomy" id="2042704"/>
    <lineage>
        <taxon>Bacteria</taxon>
        <taxon>Pseudomonadati</taxon>
        <taxon>Pseudomonadota</taxon>
        <taxon>Gammaproteobacteria</taxon>
        <taxon>Oceanospirillales</taxon>
        <taxon>Halomonadaceae</taxon>
        <taxon>Vreelandella</taxon>
    </lineage>
</organism>
<comment type="caution">
    <text evidence="1">The sequence shown here is derived from an EMBL/GenBank/DDBJ whole genome shotgun (WGS) entry which is preliminary data.</text>
</comment>
<accession>A0A2A4HID0</accession>
<protein>
    <submittedName>
        <fullName evidence="1">Uncharacterized protein</fullName>
    </submittedName>
</protein>
<dbReference type="AlphaFoldDB" id="A0A2A4HID0"/>